<name>Q6L2Z2_PICTO</name>
<dbReference type="PaxDb" id="263820-PTO0074"/>
<dbReference type="eggNOG" id="arCOG05223">
    <property type="taxonomic scope" value="Archaea"/>
</dbReference>
<accession>Q6L2Z2</accession>
<dbReference type="InParanoid" id="Q6L2Z2"/>
<dbReference type="EMBL" id="AE017261">
    <property type="protein sequence ID" value="AAT42659.1"/>
    <property type="molecule type" value="Genomic_DNA"/>
</dbReference>
<proteinExistence type="predicted"/>
<evidence type="ECO:0000313" key="2">
    <source>
        <dbReference type="Proteomes" id="UP000000438"/>
    </source>
</evidence>
<dbReference type="STRING" id="263820.PTO0074"/>
<sequence>MDSKKLLIIIFIGGYFSLKNFYKNQDLFFKKLYYAKEKLPYSHFVERLQNDYIFNGYRETEEKYKLIPAIQDKPDFFSIIEDKETTGLNGRIVSAYRYFQEYINKRNQAIGRP</sequence>
<dbReference type="GeneID" id="2845240"/>
<dbReference type="Proteomes" id="UP000000438">
    <property type="component" value="Chromosome"/>
</dbReference>
<gene>
    <name evidence="1" type="ordered locus">PTO0074</name>
</gene>
<dbReference type="AlphaFoldDB" id="Q6L2Z2"/>
<dbReference type="RefSeq" id="WP_011176875.1">
    <property type="nucleotide sequence ID" value="NC_005877.1"/>
</dbReference>
<organism evidence="1 2">
    <name type="scientific">Picrophilus torridus (strain ATCC 700027 / DSM 9790 / JCM 10055 / NBRC 100828 / KAW 2/3)</name>
    <dbReference type="NCBI Taxonomy" id="1122961"/>
    <lineage>
        <taxon>Archaea</taxon>
        <taxon>Methanobacteriati</taxon>
        <taxon>Thermoplasmatota</taxon>
        <taxon>Thermoplasmata</taxon>
        <taxon>Thermoplasmatales</taxon>
        <taxon>Picrophilaceae</taxon>
        <taxon>Picrophilus</taxon>
    </lineage>
</organism>
<reference evidence="1 2" key="1">
    <citation type="journal article" date="2004" name="Proc. Natl. Acad. Sci. U.S.A.">
        <title>Genome sequence of Picrophilus torridus and its implications for life around pH 0.</title>
        <authorList>
            <person name="Futterer O."/>
            <person name="Angelov A."/>
            <person name="Liesegang H."/>
            <person name="Gottschalk G."/>
            <person name="Schleper C."/>
            <person name="Schepers B."/>
            <person name="Dock C."/>
            <person name="Antranikian G."/>
            <person name="Liebl W."/>
        </authorList>
    </citation>
    <scope>NUCLEOTIDE SEQUENCE [LARGE SCALE GENOMIC DNA]</scope>
    <source>
        <strain evidence="2">ATCC 700027 / DSM 9790 / JCM 10055 / NBRC 100828</strain>
    </source>
</reference>
<dbReference type="KEGG" id="pto:PTO0074"/>
<protein>
    <submittedName>
        <fullName evidence="1">Uncharacterized protein</fullName>
    </submittedName>
</protein>
<dbReference type="HOGENOM" id="CLU_2127918_0_0_2"/>
<evidence type="ECO:0000313" key="1">
    <source>
        <dbReference type="EMBL" id="AAT42659.1"/>
    </source>
</evidence>